<feature type="domain" description="HTH tetR-type" evidence="5">
    <location>
        <begin position="32"/>
        <end position="92"/>
    </location>
</feature>
<gene>
    <name evidence="6" type="ORF">EV193_115130</name>
</gene>
<reference evidence="6 7" key="1">
    <citation type="submission" date="2019-02" db="EMBL/GenBank/DDBJ databases">
        <title>Genomic Encyclopedia of Type Strains, Phase IV (KMG-IV): sequencing the most valuable type-strain genomes for metagenomic binning, comparative biology and taxonomic classification.</title>
        <authorList>
            <person name="Goeker M."/>
        </authorList>
    </citation>
    <scope>NUCLEOTIDE SEQUENCE [LARGE SCALE GENOMIC DNA]</scope>
    <source>
        <strain evidence="6 7">DSM 101727</strain>
    </source>
</reference>
<dbReference type="GO" id="GO:0003700">
    <property type="term" value="F:DNA-binding transcription factor activity"/>
    <property type="evidence" value="ECO:0007669"/>
    <property type="project" value="TreeGrafter"/>
</dbReference>
<keyword evidence="2 4" id="KW-0238">DNA-binding</keyword>
<dbReference type="EMBL" id="SGWQ01000015">
    <property type="protein sequence ID" value="RZS31251.1"/>
    <property type="molecule type" value="Genomic_DNA"/>
</dbReference>
<dbReference type="OrthoDB" id="2570341at2"/>
<sequence>MAAVTSGSGDPVRTLALLWRTKDAPSRGPKPGLSVDAIVSAAIQLADTEGLGALSMRKVADKLGVGTMSLYTYVPAKAELIDCMVDTVSTETERPEHTGGWRARLEQVARQNWDLYHRHPWLLQVVMSRPVIGPGVIAKWDYELRAIDGLGLDEVEMDGVLNVVLAHVEGAARAKLQTEQTERDSGMTLDQWWAASAPVLERVMDESAFPVASRVGSVTGEKYASAYPPDHGFAFGLERVLDGVAVLVEARSASA</sequence>
<keyword evidence="3" id="KW-0804">Transcription</keyword>
<keyword evidence="7" id="KW-1185">Reference proteome</keyword>
<name>A0A4Q7KFD3_9PSEU</name>
<evidence type="ECO:0000256" key="3">
    <source>
        <dbReference type="ARBA" id="ARBA00023163"/>
    </source>
</evidence>
<comment type="caution">
    <text evidence="6">The sequence shown here is derived from an EMBL/GenBank/DDBJ whole genome shotgun (WGS) entry which is preliminary data.</text>
</comment>
<dbReference type="PANTHER" id="PTHR30055:SF151">
    <property type="entry name" value="TRANSCRIPTIONAL REGULATORY PROTEIN"/>
    <property type="match status" value="1"/>
</dbReference>
<dbReference type="InterPro" id="IPR009057">
    <property type="entry name" value="Homeodomain-like_sf"/>
</dbReference>
<evidence type="ECO:0000259" key="5">
    <source>
        <dbReference type="PROSITE" id="PS50977"/>
    </source>
</evidence>
<dbReference type="PROSITE" id="PS50977">
    <property type="entry name" value="HTH_TETR_2"/>
    <property type="match status" value="1"/>
</dbReference>
<proteinExistence type="predicted"/>
<dbReference type="Pfam" id="PF00440">
    <property type="entry name" value="TetR_N"/>
    <property type="match status" value="1"/>
</dbReference>
<dbReference type="SUPFAM" id="SSF48498">
    <property type="entry name" value="Tetracyclin repressor-like, C-terminal domain"/>
    <property type="match status" value="1"/>
</dbReference>
<feature type="DNA-binding region" description="H-T-H motif" evidence="4">
    <location>
        <begin position="55"/>
        <end position="74"/>
    </location>
</feature>
<dbReference type="GO" id="GO:0000976">
    <property type="term" value="F:transcription cis-regulatory region binding"/>
    <property type="evidence" value="ECO:0007669"/>
    <property type="project" value="TreeGrafter"/>
</dbReference>
<dbReference type="InterPro" id="IPR004111">
    <property type="entry name" value="Repressor_TetR_C"/>
</dbReference>
<protein>
    <submittedName>
        <fullName evidence="6">TetR family transcriptional regulator</fullName>
    </submittedName>
</protein>
<evidence type="ECO:0000313" key="7">
    <source>
        <dbReference type="Proteomes" id="UP000294257"/>
    </source>
</evidence>
<dbReference type="RefSeq" id="WP_130348389.1">
    <property type="nucleotide sequence ID" value="NZ_SGWQ01000015.1"/>
</dbReference>
<accession>A0A4Q7KFD3</accession>
<evidence type="ECO:0000256" key="4">
    <source>
        <dbReference type="PROSITE-ProRule" id="PRU00335"/>
    </source>
</evidence>
<evidence type="ECO:0000256" key="2">
    <source>
        <dbReference type="ARBA" id="ARBA00023125"/>
    </source>
</evidence>
<dbReference type="GO" id="GO:0045892">
    <property type="term" value="P:negative regulation of DNA-templated transcription"/>
    <property type="evidence" value="ECO:0007669"/>
    <property type="project" value="InterPro"/>
</dbReference>
<dbReference type="InterPro" id="IPR001647">
    <property type="entry name" value="HTH_TetR"/>
</dbReference>
<dbReference type="Gene3D" id="1.10.10.60">
    <property type="entry name" value="Homeodomain-like"/>
    <property type="match status" value="1"/>
</dbReference>
<evidence type="ECO:0000256" key="1">
    <source>
        <dbReference type="ARBA" id="ARBA00023015"/>
    </source>
</evidence>
<dbReference type="InterPro" id="IPR050109">
    <property type="entry name" value="HTH-type_TetR-like_transc_reg"/>
</dbReference>
<dbReference type="Gene3D" id="1.10.357.10">
    <property type="entry name" value="Tetracycline Repressor, domain 2"/>
    <property type="match status" value="1"/>
</dbReference>
<keyword evidence="1" id="KW-0805">Transcription regulation</keyword>
<dbReference type="AlphaFoldDB" id="A0A4Q7KFD3"/>
<dbReference type="InterPro" id="IPR036271">
    <property type="entry name" value="Tet_transcr_reg_TetR-rel_C_sf"/>
</dbReference>
<evidence type="ECO:0000313" key="6">
    <source>
        <dbReference type="EMBL" id="RZS31251.1"/>
    </source>
</evidence>
<dbReference type="Pfam" id="PF02909">
    <property type="entry name" value="TetR_C_1"/>
    <property type="match status" value="1"/>
</dbReference>
<dbReference type="SUPFAM" id="SSF46689">
    <property type="entry name" value="Homeodomain-like"/>
    <property type="match status" value="1"/>
</dbReference>
<dbReference type="Proteomes" id="UP000294257">
    <property type="component" value="Unassembled WGS sequence"/>
</dbReference>
<dbReference type="PANTHER" id="PTHR30055">
    <property type="entry name" value="HTH-TYPE TRANSCRIPTIONAL REGULATOR RUTR"/>
    <property type="match status" value="1"/>
</dbReference>
<organism evidence="6 7">
    <name type="scientific">Herbihabitans rhizosphaerae</name>
    <dbReference type="NCBI Taxonomy" id="1872711"/>
    <lineage>
        <taxon>Bacteria</taxon>
        <taxon>Bacillati</taxon>
        <taxon>Actinomycetota</taxon>
        <taxon>Actinomycetes</taxon>
        <taxon>Pseudonocardiales</taxon>
        <taxon>Pseudonocardiaceae</taxon>
        <taxon>Herbihabitans</taxon>
    </lineage>
</organism>